<reference evidence="2" key="1">
    <citation type="journal article" date="2019" name="G3 (Bethesda)">
        <title>Genome Assemblies of Two Rare Opportunistic Yeast Pathogens: Diutina rugosa (syn. Candida rugosa) and Trichomonascus ciferrii (syn. Candida ciferrii).</title>
        <authorList>
            <person name="Mixao V."/>
            <person name="Saus E."/>
            <person name="Hansen A.P."/>
            <person name="Lass-Florl C."/>
            <person name="Gabaldon T."/>
        </authorList>
    </citation>
    <scope>NUCLEOTIDE SEQUENCE</scope>
    <source>
        <strain evidence="2">CBS 4856</strain>
    </source>
</reference>
<evidence type="ECO:0000313" key="2">
    <source>
        <dbReference type="EMBL" id="KAA8910834.1"/>
    </source>
</evidence>
<protein>
    <submittedName>
        <fullName evidence="2">Uncharacterized protein</fullName>
    </submittedName>
</protein>
<dbReference type="Proteomes" id="UP000761534">
    <property type="component" value="Unassembled WGS sequence"/>
</dbReference>
<feature type="compositionally biased region" description="Low complexity" evidence="1">
    <location>
        <begin position="203"/>
        <end position="221"/>
    </location>
</feature>
<feature type="region of interest" description="Disordered" evidence="1">
    <location>
        <begin position="201"/>
        <end position="224"/>
    </location>
</feature>
<accession>A0A642V1G4</accession>
<proteinExistence type="predicted"/>
<organism evidence="2 3">
    <name type="scientific">Trichomonascus ciferrii</name>
    <dbReference type="NCBI Taxonomy" id="44093"/>
    <lineage>
        <taxon>Eukaryota</taxon>
        <taxon>Fungi</taxon>
        <taxon>Dikarya</taxon>
        <taxon>Ascomycota</taxon>
        <taxon>Saccharomycotina</taxon>
        <taxon>Dipodascomycetes</taxon>
        <taxon>Dipodascales</taxon>
        <taxon>Trichomonascaceae</taxon>
        <taxon>Trichomonascus</taxon>
        <taxon>Trichomonascus ciferrii complex</taxon>
    </lineage>
</organism>
<dbReference type="VEuPathDB" id="FungiDB:TRICI_004022"/>
<evidence type="ECO:0000313" key="3">
    <source>
        <dbReference type="Proteomes" id="UP000761534"/>
    </source>
</evidence>
<dbReference type="EMBL" id="SWFS01000300">
    <property type="protein sequence ID" value="KAA8910834.1"/>
    <property type="molecule type" value="Genomic_DNA"/>
</dbReference>
<feature type="region of interest" description="Disordered" evidence="1">
    <location>
        <begin position="155"/>
        <end position="179"/>
    </location>
</feature>
<evidence type="ECO:0000256" key="1">
    <source>
        <dbReference type="SAM" id="MobiDB-lite"/>
    </source>
</evidence>
<dbReference type="AlphaFoldDB" id="A0A642V1G4"/>
<keyword evidence="3" id="KW-1185">Reference proteome</keyword>
<sequence>MKVSTLSFMTGMAAAIQFFVNTGMISSINGAGVYTLPDSTQCLVRLGSPADDFVYNAPNGSIDDSMGRSLVVSQSNPQGIPYLEFSYGTPIENFQVSSDGALSLNGVINGFFACRLQEQPYGGRSNETYALAFYGEAGTDNRECIRVSITGTSGPATGSVTSTTPVTTDTGVILPPSTTTTKELTTTSTVSIIETLTVTPLNSTSETTPTPAAPLTSSSAPVDYGAETSSSVNISEPYMNLNLTGPFMNRTVVTQAPANGAPSIVPTLLGLAPLFGAFLL</sequence>
<comment type="caution">
    <text evidence="2">The sequence shown here is derived from an EMBL/GenBank/DDBJ whole genome shotgun (WGS) entry which is preliminary data.</text>
</comment>
<name>A0A642V1G4_9ASCO</name>
<gene>
    <name evidence="2" type="ORF">TRICI_004022</name>
</gene>